<evidence type="ECO:0000313" key="4">
    <source>
        <dbReference type="Proteomes" id="UP000019249"/>
    </source>
</evidence>
<gene>
    <name evidence="3" type="ORF">MFLO_02588</name>
</gene>
<evidence type="ECO:0000256" key="1">
    <source>
        <dbReference type="ARBA" id="ARBA00022723"/>
    </source>
</evidence>
<dbReference type="Gene3D" id="3.10.180.10">
    <property type="entry name" value="2,3-Dihydroxybiphenyl 1,2-Dioxygenase, domain 1"/>
    <property type="match status" value="2"/>
</dbReference>
<comment type="caution">
    <text evidence="3">The sequence shown here is derived from an EMBL/GenBank/DDBJ whole genome shotgun (WGS) entry which is preliminary data.</text>
</comment>
<dbReference type="CDD" id="cd16359">
    <property type="entry name" value="VOC_BsCatE_like_C"/>
    <property type="match status" value="1"/>
</dbReference>
<dbReference type="InterPro" id="IPR037523">
    <property type="entry name" value="VOC_core"/>
</dbReference>
<dbReference type="PROSITE" id="PS51819">
    <property type="entry name" value="VOC"/>
    <property type="match status" value="2"/>
</dbReference>
<dbReference type="PROSITE" id="PS00934">
    <property type="entry name" value="GLYOXALASE_I_1"/>
    <property type="match status" value="1"/>
</dbReference>
<dbReference type="PANTHER" id="PTHR43279">
    <property type="entry name" value="CATECHOL-2,3-DIOXYGENASE"/>
    <property type="match status" value="1"/>
</dbReference>
<dbReference type="RefSeq" id="WP_036096111.1">
    <property type="nucleotide sequence ID" value="NZ_AODF01000004.1"/>
</dbReference>
<evidence type="ECO:0000313" key="3">
    <source>
        <dbReference type="EMBL" id="EUJ33406.1"/>
    </source>
</evidence>
<proteinExistence type="predicted"/>
<name>A0ABN0RHR6_9LIST</name>
<dbReference type="InterPro" id="IPR018146">
    <property type="entry name" value="Glyoxalase_1_CS"/>
</dbReference>
<feature type="domain" description="VOC" evidence="2">
    <location>
        <begin position="13"/>
        <end position="131"/>
    </location>
</feature>
<dbReference type="Proteomes" id="UP000019249">
    <property type="component" value="Unassembled WGS sequence"/>
</dbReference>
<dbReference type="EMBL" id="AODF01000004">
    <property type="protein sequence ID" value="EUJ33406.1"/>
    <property type="molecule type" value="Genomic_DNA"/>
</dbReference>
<dbReference type="InterPro" id="IPR029068">
    <property type="entry name" value="Glyas_Bleomycin-R_OHBP_Dase"/>
</dbReference>
<evidence type="ECO:0000259" key="2">
    <source>
        <dbReference type="PROSITE" id="PS51819"/>
    </source>
</evidence>
<dbReference type="PANTHER" id="PTHR43279:SF1">
    <property type="entry name" value="CATECHOL-2,3-DIOXYGENASE"/>
    <property type="match status" value="1"/>
</dbReference>
<protein>
    <submittedName>
        <fullName evidence="3">Bleomycin resistance protein</fullName>
    </submittedName>
</protein>
<keyword evidence="4" id="KW-1185">Reference proteome</keyword>
<dbReference type="SUPFAM" id="SSF54593">
    <property type="entry name" value="Glyoxalase/Bleomycin resistance protein/Dihydroxybiphenyl dioxygenase"/>
    <property type="match status" value="2"/>
</dbReference>
<feature type="domain" description="VOC" evidence="2">
    <location>
        <begin position="175"/>
        <end position="290"/>
    </location>
</feature>
<organism evidence="3 4">
    <name type="scientific">Listeria floridensis FSL S10-1187</name>
    <dbReference type="NCBI Taxonomy" id="1265817"/>
    <lineage>
        <taxon>Bacteria</taxon>
        <taxon>Bacillati</taxon>
        <taxon>Bacillota</taxon>
        <taxon>Bacilli</taxon>
        <taxon>Bacillales</taxon>
        <taxon>Listeriaceae</taxon>
        <taxon>Listeria</taxon>
    </lineage>
</organism>
<dbReference type="InterPro" id="IPR004360">
    <property type="entry name" value="Glyas_Fos-R_dOase_dom"/>
</dbReference>
<reference evidence="3 4" key="1">
    <citation type="journal article" date="2014" name="Int. J. Syst. Evol. Microbiol.">
        <title>Listeria floridensis sp. nov., Listeria aquatica sp. nov., Listeria cornellensis sp. nov., Listeria riparia sp. nov. and Listeria grandensis sp. nov., from agricultural and natural environments.</title>
        <authorList>
            <person name="den Bakker H.C."/>
            <person name="Warchocki S."/>
            <person name="Wright E.M."/>
            <person name="Allred A.F."/>
            <person name="Ahlstrom C."/>
            <person name="Manuel C.S."/>
            <person name="Stasiewicz M.J."/>
            <person name="Burrell A."/>
            <person name="Roof S."/>
            <person name="Strawn L."/>
            <person name="Fortes E.D."/>
            <person name="Nightingale K.K."/>
            <person name="Kephart D."/>
            <person name="Wiedmann M."/>
        </authorList>
    </citation>
    <scope>NUCLEOTIDE SEQUENCE [LARGE SCALE GENOMIC DNA]</scope>
    <source>
        <strain evidence="3 4">FSL S10-1187</strain>
    </source>
</reference>
<sequence>METKNFTIASTLKLGKVVLKVMNLEAMTQFYQEIIGLDLLEQTEGVSVLGIKADGTVLLELRRSVAMTVQTGRKTGLYHTAFLVPERSDLGNALLHYIKKQAPIIGASDHGYSEALYLNDPEGNGIEVYRDKPSEVWDVRADGRIEGITIEMDADGVVAAADERENWSGFPSGTSIGHVHLKVADLNQTEQFYTKMLGLSLKTVFPNQAIFLAAGGYHHHIGANVWSGTGIPPMNENDIGLDYYSFILPEQTEFDRLKNHLETNEIDFLASEADTIELLDPNGIKIKITY</sequence>
<dbReference type="Pfam" id="PF00903">
    <property type="entry name" value="Glyoxalase"/>
    <property type="match status" value="2"/>
</dbReference>
<accession>A0ABN0RHR6</accession>
<keyword evidence="1" id="KW-0479">Metal-binding</keyword>